<dbReference type="PANTHER" id="PTHR44943">
    <property type="entry name" value="CELLULOSE SYNTHASE OPERON PROTEIN C"/>
    <property type="match status" value="1"/>
</dbReference>
<dbReference type="RefSeq" id="WP_214418554.1">
    <property type="nucleotide sequence ID" value="NZ_CP075546.1"/>
</dbReference>
<dbReference type="Gene3D" id="1.25.40.10">
    <property type="entry name" value="Tetratricopeptide repeat domain"/>
    <property type="match status" value="1"/>
</dbReference>
<dbReference type="InterPro" id="IPR011009">
    <property type="entry name" value="Kinase-like_dom_sf"/>
</dbReference>
<evidence type="ECO:0000256" key="3">
    <source>
        <dbReference type="PROSITE-ProRule" id="PRU00339"/>
    </source>
</evidence>
<dbReference type="Pfam" id="PF00515">
    <property type="entry name" value="TPR_1"/>
    <property type="match status" value="1"/>
</dbReference>
<dbReference type="GO" id="GO:0004672">
    <property type="term" value="F:protein kinase activity"/>
    <property type="evidence" value="ECO:0007669"/>
    <property type="project" value="InterPro"/>
</dbReference>
<dbReference type="CDD" id="cd14014">
    <property type="entry name" value="STKc_PknB_like"/>
    <property type="match status" value="1"/>
</dbReference>
<keyword evidence="5" id="KW-0808">Transferase</keyword>
<feature type="repeat" description="TPR" evidence="3">
    <location>
        <begin position="370"/>
        <end position="403"/>
    </location>
</feature>
<dbReference type="Gene3D" id="1.10.510.10">
    <property type="entry name" value="Transferase(Phosphotransferase) domain 1"/>
    <property type="match status" value="1"/>
</dbReference>
<keyword evidence="6" id="KW-1185">Reference proteome</keyword>
<keyword evidence="1" id="KW-0677">Repeat</keyword>
<organism evidence="5 6">
    <name type="scientific">Methanospirillum purgamenti</name>
    <dbReference type="NCBI Taxonomy" id="2834276"/>
    <lineage>
        <taxon>Archaea</taxon>
        <taxon>Methanobacteriati</taxon>
        <taxon>Methanobacteriota</taxon>
        <taxon>Stenosarchaea group</taxon>
        <taxon>Methanomicrobia</taxon>
        <taxon>Methanomicrobiales</taxon>
        <taxon>Methanospirillaceae</taxon>
        <taxon>Methanospirillum</taxon>
    </lineage>
</organism>
<dbReference type="SMART" id="SM00028">
    <property type="entry name" value="TPR"/>
    <property type="match status" value="6"/>
</dbReference>
<evidence type="ECO:0000313" key="6">
    <source>
        <dbReference type="Proteomes" id="UP000680656"/>
    </source>
</evidence>
<dbReference type="SMART" id="SM00220">
    <property type="entry name" value="S_TKc"/>
    <property type="match status" value="1"/>
</dbReference>
<evidence type="ECO:0000259" key="4">
    <source>
        <dbReference type="PROSITE" id="PS50011"/>
    </source>
</evidence>
<sequence length="525" mass="59729">MPYKYGEVIGNKFTILEQLGKGGCGVVYKVYSHEMEEEIALKTYYESYSNNPEVRKRFNNEAKNWFDIGFHQNIVDALLIEFIGGRQFIGMELVFSKNGKSETLQDYLSNISLKTSIIWSIQFCDGISYAYSQGIKAHRDIKPHNILISDSDTIKISDFGLASILQDRREILDGSIFGNDGNIGFAGPTQFGSIIGTSGYQSPEQEIDPSQSDVRSDIFSYGIIIFQMISQGIHPLYFPQLNKSKQDMILKSPLFPIFKKCVNHHPDDRYQNFIELKEELERNLSINFGEKYVPIPFKPFKCGDFVNRGNSYAKIGFHSKAFVYFDEALKIDPNLPEAIFGKAISLTELKFFELAKELFDKSVQLYPTNARVWLNRGSFYKKTGQINEALLDFRKSLELDPIDSHSFYNIGAWLLELGKFEEAVPLFEQAFQYDPDLIQALCGKSSCLFLMGNLPEALICFDQILSKDPLNLNTLSLKAQCLFTLGDMKGSYECLEKALAINPNDPLLLFIQHHGFENIDKYTGI</sequence>
<dbReference type="GeneID" id="65097566"/>
<dbReference type="PROSITE" id="PS50293">
    <property type="entry name" value="TPR_REGION"/>
    <property type="match status" value="2"/>
</dbReference>
<dbReference type="SUPFAM" id="SSF56112">
    <property type="entry name" value="Protein kinase-like (PK-like)"/>
    <property type="match status" value="1"/>
</dbReference>
<feature type="repeat" description="TPR" evidence="3">
    <location>
        <begin position="302"/>
        <end position="335"/>
    </location>
</feature>
<dbReference type="Pfam" id="PF00069">
    <property type="entry name" value="Pkinase"/>
    <property type="match status" value="1"/>
</dbReference>
<keyword evidence="2 3" id="KW-0802">TPR repeat</keyword>
<protein>
    <submittedName>
        <fullName evidence="5">Protein kinase</fullName>
    </submittedName>
</protein>
<keyword evidence="5" id="KW-0418">Kinase</keyword>
<dbReference type="InterPro" id="IPR019734">
    <property type="entry name" value="TPR_rpt"/>
</dbReference>
<dbReference type="PANTHER" id="PTHR44943:SF8">
    <property type="entry name" value="TPR REPEAT-CONTAINING PROTEIN MJ0263"/>
    <property type="match status" value="1"/>
</dbReference>
<accession>A0A8E7EI50</accession>
<dbReference type="SUPFAM" id="SSF48452">
    <property type="entry name" value="TPR-like"/>
    <property type="match status" value="1"/>
</dbReference>
<proteinExistence type="predicted"/>
<dbReference type="EMBL" id="CP075546">
    <property type="protein sequence ID" value="QVV87734.1"/>
    <property type="molecule type" value="Genomic_DNA"/>
</dbReference>
<dbReference type="KEGG" id="mrtj:KHC33_10240"/>
<reference evidence="5 6" key="1">
    <citation type="submission" date="2021-05" db="EMBL/GenBank/DDBJ databases">
        <title>A novel Methanospirillum isolate from a pyrite-forming mixed culture.</title>
        <authorList>
            <person name="Bunk B."/>
            <person name="Sproer C."/>
            <person name="Spring S."/>
            <person name="Pester M."/>
        </authorList>
    </citation>
    <scope>NUCLEOTIDE SEQUENCE [LARGE SCALE GENOMIC DNA]</scope>
    <source>
        <strain evidence="5 6">J.3.6.1-F.2.7.3</strain>
    </source>
</reference>
<dbReference type="AlphaFoldDB" id="A0A8E7EI50"/>
<evidence type="ECO:0000313" key="5">
    <source>
        <dbReference type="EMBL" id="QVV87734.1"/>
    </source>
</evidence>
<feature type="repeat" description="TPR" evidence="3">
    <location>
        <begin position="404"/>
        <end position="437"/>
    </location>
</feature>
<feature type="repeat" description="TPR" evidence="3">
    <location>
        <begin position="472"/>
        <end position="505"/>
    </location>
</feature>
<dbReference type="InterPro" id="IPR011990">
    <property type="entry name" value="TPR-like_helical_dom_sf"/>
</dbReference>
<dbReference type="PROSITE" id="PS50011">
    <property type="entry name" value="PROTEIN_KINASE_DOM"/>
    <property type="match status" value="1"/>
</dbReference>
<dbReference type="InterPro" id="IPR051685">
    <property type="entry name" value="Ycf3/AcsC/BcsC/TPR_MFPF"/>
</dbReference>
<evidence type="ECO:0000256" key="1">
    <source>
        <dbReference type="ARBA" id="ARBA00022737"/>
    </source>
</evidence>
<dbReference type="InterPro" id="IPR000719">
    <property type="entry name" value="Prot_kinase_dom"/>
</dbReference>
<dbReference type="GO" id="GO:0005524">
    <property type="term" value="F:ATP binding"/>
    <property type="evidence" value="ECO:0007669"/>
    <property type="project" value="InterPro"/>
</dbReference>
<gene>
    <name evidence="5" type="ORF">KHC33_10240</name>
</gene>
<name>A0A8E7EI50_9EURY</name>
<dbReference type="Gene3D" id="3.30.200.20">
    <property type="entry name" value="Phosphorylase Kinase, domain 1"/>
    <property type="match status" value="1"/>
</dbReference>
<dbReference type="PROSITE" id="PS50005">
    <property type="entry name" value="TPR"/>
    <property type="match status" value="4"/>
</dbReference>
<dbReference type="Proteomes" id="UP000680656">
    <property type="component" value="Chromosome"/>
</dbReference>
<feature type="domain" description="Protein kinase" evidence="4">
    <location>
        <begin position="13"/>
        <end position="281"/>
    </location>
</feature>
<dbReference type="Pfam" id="PF14559">
    <property type="entry name" value="TPR_19"/>
    <property type="match status" value="1"/>
</dbReference>
<evidence type="ECO:0000256" key="2">
    <source>
        <dbReference type="ARBA" id="ARBA00022803"/>
    </source>
</evidence>